<accession>A0A1I4JZP9</accession>
<dbReference type="AlphaFoldDB" id="A0A1I4JZP9"/>
<protein>
    <recommendedName>
        <fullName evidence="4">DNA-binding domain-containing protein</fullName>
    </recommendedName>
</protein>
<evidence type="ECO:0000313" key="2">
    <source>
        <dbReference type="EMBL" id="SFL71586.1"/>
    </source>
</evidence>
<dbReference type="EMBL" id="FOSW01000016">
    <property type="protein sequence ID" value="SFL71586.1"/>
    <property type="molecule type" value="Genomic_DNA"/>
</dbReference>
<sequence length="345" mass="37509">MSVTPSTLRHMRAVELEGRVVAAIDARRNANVPPEDDFVECKGRWPEKDKARQLAGLANRAAGEPVVLIVGFDDRSGEVVDPGATDPADWWQGMVGQFDQTPLDVLRHMLVHISATEKVHAFAFGTDRVPYVVKNGQGRDVPMREGTSTRSAYRHELLRLLLPSIGHPPSTLLKVDMWLNSGGNTGGAERKSLNGYVTPFVEHMGTSPLMLPTHAMRASIAYGDTVKELSISPSIPTSPIGQPRPKSPASAHGAELRTDGVVLTGPAAFPLQVHLSELLTSDYDEAKAADSIQFSATLPIAGTNRPIKLNGELTRQPLDDWYKGEGRGESWHFIFRSTGEPISEA</sequence>
<organism evidence="2 3">
    <name type="scientific">Geodermatophilus ruber</name>
    <dbReference type="NCBI Taxonomy" id="504800"/>
    <lineage>
        <taxon>Bacteria</taxon>
        <taxon>Bacillati</taxon>
        <taxon>Actinomycetota</taxon>
        <taxon>Actinomycetes</taxon>
        <taxon>Geodermatophilales</taxon>
        <taxon>Geodermatophilaceae</taxon>
        <taxon>Geodermatophilus</taxon>
    </lineage>
</organism>
<reference evidence="3" key="1">
    <citation type="submission" date="2016-10" db="EMBL/GenBank/DDBJ databases">
        <authorList>
            <person name="Varghese N."/>
            <person name="Submissions S."/>
        </authorList>
    </citation>
    <scope>NUCLEOTIDE SEQUENCE [LARGE SCALE GENOMIC DNA]</scope>
    <source>
        <strain evidence="3">DSM 45317</strain>
    </source>
</reference>
<evidence type="ECO:0008006" key="4">
    <source>
        <dbReference type="Google" id="ProtNLM"/>
    </source>
</evidence>
<evidence type="ECO:0000256" key="1">
    <source>
        <dbReference type="SAM" id="MobiDB-lite"/>
    </source>
</evidence>
<name>A0A1I4JZP9_9ACTN</name>
<proteinExistence type="predicted"/>
<dbReference type="InParanoid" id="A0A1I4JZP9"/>
<dbReference type="Proteomes" id="UP000199152">
    <property type="component" value="Unassembled WGS sequence"/>
</dbReference>
<keyword evidence="3" id="KW-1185">Reference proteome</keyword>
<feature type="region of interest" description="Disordered" evidence="1">
    <location>
        <begin position="233"/>
        <end position="253"/>
    </location>
</feature>
<gene>
    <name evidence="2" type="ORF">SAMN04488085_11621</name>
</gene>
<evidence type="ECO:0000313" key="3">
    <source>
        <dbReference type="Proteomes" id="UP000199152"/>
    </source>
</evidence>